<dbReference type="OrthoDB" id="3598281at2759"/>
<dbReference type="Pfam" id="PF00350">
    <property type="entry name" value="Dynamin_N"/>
    <property type="match status" value="1"/>
</dbReference>
<dbReference type="Proteomes" id="UP000297777">
    <property type="component" value="Unassembled WGS sequence"/>
</dbReference>
<accession>A0A4Z1ENQ9</accession>
<comment type="caution">
    <text evidence="5">The sequence shown here is derived from an EMBL/GenBank/DDBJ whole genome shotgun (WGS) entry which is preliminary data.</text>
</comment>
<reference evidence="5 6" key="1">
    <citation type="submission" date="2017-12" db="EMBL/GenBank/DDBJ databases">
        <title>Comparative genomics of Botrytis spp.</title>
        <authorList>
            <person name="Valero-Jimenez C.A."/>
            <person name="Tapia P."/>
            <person name="Veloso J."/>
            <person name="Silva-Moreno E."/>
            <person name="Staats M."/>
            <person name="Valdes J.H."/>
            <person name="Van Kan J.A.L."/>
        </authorList>
    </citation>
    <scope>NUCLEOTIDE SEQUENCE [LARGE SCALE GENOMIC DNA]</scope>
    <source>
        <strain evidence="5 6">Bt9001</strain>
    </source>
</reference>
<evidence type="ECO:0000313" key="6">
    <source>
        <dbReference type="Proteomes" id="UP000297777"/>
    </source>
</evidence>
<feature type="region of interest" description="Disordered" evidence="2">
    <location>
        <begin position="431"/>
        <end position="458"/>
    </location>
</feature>
<dbReference type="InterPro" id="IPR056024">
    <property type="entry name" value="DUF7605"/>
</dbReference>
<evidence type="ECO:0000259" key="3">
    <source>
        <dbReference type="Pfam" id="PF00350"/>
    </source>
</evidence>
<feature type="domain" description="DUF7605" evidence="4">
    <location>
        <begin position="694"/>
        <end position="853"/>
    </location>
</feature>
<name>A0A4Z1ENQ9_9HELO</name>
<proteinExistence type="predicted"/>
<sequence>MGSPSPKVEDQGSDPFITPEPPTKPALPTPLWQRISEMPLVQKVKVVEAASHSGLAALQDMMKTIAQYEHSDPAVKFELSSLRKVLEQKKDNPIYVGFLGCSGAGKSSLINALLSERNILPISHEEASTSVIVEISYNTRSDYHYVAEVLPIAESEIIKELKQLFDDKKAWDAQEKEENDEVDPELKQRMEFVFDKYSCVFKRLRSLDALKSLSVEELLEDTNAKNMLGQRRIIEKSSLREFSKTIKPFIDKSKQVGDGFAYSLWPLVKVVKLYIKADILKTGIVLVDLPGNHDTSAARSQMAAQYMKNLALCCVTADAKRAATDKGAKDTLNDVRRRTMQLDGLYLKDSIFFIITAIDASIEPDTYIPDHPELDRAILEDVELSSRYKKSITQLDNELKDRDSRARKLEKVLQKCDERLAAQKAQFEQIISQGGAQNQNKKRKRGATPSAGPTASPEDHKAVKYYLTLQKLRAEQHDELNKLNIESLRMHTKKESYTKVKLNADFRIMNQCIANRKKFQVDVITKDYETARKEISDKKSHRPLPVHCVSAVAFKHLVDGNEAKAMEKGFKTKADTGIPGLRDGLISTTWETRLKNGLAFNEELHNAFAHLEKWLEDTTASFKMTAEERLQLEEKVAQVSEDIEESFAQLHITTGSSAEQVIEKRLLSGFSKISRQAATKLRKRVTKTVWVSNPIVWSTHRALNKNLGVWKSSHAGLFDWNEEINGEFVDIIKKEWAQTFQVNIPTLILQYVQEVEKRLTDYAENLMSAALGISPSLREAFEYLHDNVLRNVRRLRMRADAVFANFDSAAKDAWRLVKPICEEAWIPIYEKCGAEKGKGLYCRNKLIHQKHLNGPGGTAMYKACCKELETALRRMCGDLHNQFEEKYKEIMKEFKDEMTATLDQHTMGGDRRSNRQRTSLTKVKLQKILPSMVEALYKDWQAEPSDEPKDDKAKPDDAKLDSDRTEAEEDAIPDIDDLMKDRNFDAESDADDSGSDD</sequence>
<protein>
    <recommendedName>
        <fullName evidence="7">G domain-containing protein</fullName>
    </recommendedName>
</protein>
<keyword evidence="6" id="KW-1185">Reference proteome</keyword>
<feature type="coiled-coil region" evidence="1">
    <location>
        <begin position="392"/>
        <end position="426"/>
    </location>
</feature>
<evidence type="ECO:0000256" key="1">
    <source>
        <dbReference type="SAM" id="Coils"/>
    </source>
</evidence>
<organism evidence="5 6">
    <name type="scientific">Botrytis tulipae</name>
    <dbReference type="NCBI Taxonomy" id="87230"/>
    <lineage>
        <taxon>Eukaryota</taxon>
        <taxon>Fungi</taxon>
        <taxon>Dikarya</taxon>
        <taxon>Ascomycota</taxon>
        <taxon>Pezizomycotina</taxon>
        <taxon>Leotiomycetes</taxon>
        <taxon>Helotiales</taxon>
        <taxon>Sclerotiniaceae</taxon>
        <taxon>Botrytis</taxon>
    </lineage>
</organism>
<feature type="domain" description="Dynamin N-terminal" evidence="3">
    <location>
        <begin position="97"/>
        <end position="326"/>
    </location>
</feature>
<dbReference type="CDD" id="cd00882">
    <property type="entry name" value="Ras_like_GTPase"/>
    <property type="match status" value="1"/>
</dbReference>
<feature type="compositionally biased region" description="Acidic residues" evidence="2">
    <location>
        <begin position="986"/>
        <end position="997"/>
    </location>
</feature>
<dbReference type="SUPFAM" id="SSF52540">
    <property type="entry name" value="P-loop containing nucleoside triphosphate hydrolases"/>
    <property type="match status" value="1"/>
</dbReference>
<feature type="compositionally biased region" description="Acidic residues" evidence="2">
    <location>
        <begin position="966"/>
        <end position="976"/>
    </location>
</feature>
<keyword evidence="1" id="KW-0175">Coiled coil</keyword>
<feature type="region of interest" description="Disordered" evidence="2">
    <location>
        <begin position="1"/>
        <end position="28"/>
    </location>
</feature>
<evidence type="ECO:0008006" key="7">
    <source>
        <dbReference type="Google" id="ProtNLM"/>
    </source>
</evidence>
<feature type="region of interest" description="Disordered" evidence="2">
    <location>
        <begin position="941"/>
        <end position="997"/>
    </location>
</feature>
<dbReference type="InterPro" id="IPR027417">
    <property type="entry name" value="P-loop_NTPase"/>
</dbReference>
<gene>
    <name evidence="5" type="ORF">BTUL_0073g00480</name>
</gene>
<dbReference type="PANTHER" id="PTHR36681:SF3">
    <property type="entry name" value="NUCLEAR GTPASE, GERMINAL CENTER-ASSOCIATED, TANDEM DUPLICATE 3"/>
    <property type="match status" value="1"/>
</dbReference>
<dbReference type="Gene3D" id="3.40.50.300">
    <property type="entry name" value="P-loop containing nucleotide triphosphate hydrolases"/>
    <property type="match status" value="1"/>
</dbReference>
<dbReference type="Pfam" id="PF24564">
    <property type="entry name" value="DUF7605"/>
    <property type="match status" value="1"/>
</dbReference>
<dbReference type="AlphaFoldDB" id="A0A4Z1ENQ9"/>
<evidence type="ECO:0000259" key="4">
    <source>
        <dbReference type="Pfam" id="PF24564"/>
    </source>
</evidence>
<evidence type="ECO:0000256" key="2">
    <source>
        <dbReference type="SAM" id="MobiDB-lite"/>
    </source>
</evidence>
<dbReference type="PANTHER" id="PTHR36681">
    <property type="entry name" value="NUCLEAR GTPASE, GERMINAL CENTER-ASSOCIATED, TANDEM DUPLICATE 3"/>
    <property type="match status" value="1"/>
</dbReference>
<feature type="compositionally biased region" description="Basic and acidic residues" evidence="2">
    <location>
        <begin position="941"/>
        <end position="965"/>
    </location>
</feature>
<dbReference type="EMBL" id="PQXH01000073">
    <property type="protein sequence ID" value="TGO13280.1"/>
    <property type="molecule type" value="Genomic_DNA"/>
</dbReference>
<feature type="compositionally biased region" description="Pro residues" evidence="2">
    <location>
        <begin position="18"/>
        <end position="28"/>
    </location>
</feature>
<evidence type="ECO:0000313" key="5">
    <source>
        <dbReference type="EMBL" id="TGO13280.1"/>
    </source>
</evidence>
<dbReference type="InterPro" id="IPR045063">
    <property type="entry name" value="Dynamin_N"/>
</dbReference>